<dbReference type="NCBIfam" id="NF040982">
    <property type="entry name" value="ComGD"/>
    <property type="match status" value="1"/>
</dbReference>
<reference evidence="1 2" key="1">
    <citation type="submission" date="2016-10" db="EMBL/GenBank/DDBJ databases">
        <authorList>
            <person name="de Groot N.N."/>
        </authorList>
    </citation>
    <scope>NUCLEOTIDE SEQUENCE [LARGE SCALE GENOMIC DNA]</scope>
    <source>
        <strain evidence="1 2">DSM 20581</strain>
    </source>
</reference>
<accession>A0A1I5W439</accession>
<organism evidence="1 2">
    <name type="scientific">Desemzia incerta</name>
    <dbReference type="NCBI Taxonomy" id="82801"/>
    <lineage>
        <taxon>Bacteria</taxon>
        <taxon>Bacillati</taxon>
        <taxon>Bacillota</taxon>
        <taxon>Bacilli</taxon>
        <taxon>Lactobacillales</taxon>
        <taxon>Carnobacteriaceae</taxon>
        <taxon>Desemzia</taxon>
    </lineage>
</organism>
<gene>
    <name evidence="1" type="ORF">SAMN04488506_0751</name>
</gene>
<name>A0A1I5W439_9LACT</name>
<evidence type="ECO:0000313" key="2">
    <source>
        <dbReference type="Proteomes" id="UP000199136"/>
    </source>
</evidence>
<sequence length="145" mass="16185">MPNNEKGFLLLESLLVLAIAASLLFIPPLLSRDVISATEGELFKQQLESSVTATQNYAVLSGKMTKIELSKQNKRIKFSLLDNPSHSFNHRLIFPESVSALSTTKVFHFLGGSGNIRELDSMAFTIDGKRAVFKFQMGSGRYEWE</sequence>
<dbReference type="OrthoDB" id="2156547at2"/>
<dbReference type="InterPro" id="IPR016785">
    <property type="entry name" value="ComGD"/>
</dbReference>
<dbReference type="EMBL" id="FOXW01000002">
    <property type="protein sequence ID" value="SFQ14377.1"/>
    <property type="molecule type" value="Genomic_DNA"/>
</dbReference>
<dbReference type="STRING" id="82801.SAMN04488506_0751"/>
<dbReference type="AlphaFoldDB" id="A0A1I5W439"/>
<dbReference type="RefSeq" id="WP_092479810.1">
    <property type="nucleotide sequence ID" value="NZ_CP126128.1"/>
</dbReference>
<evidence type="ECO:0000313" key="1">
    <source>
        <dbReference type="EMBL" id="SFQ14377.1"/>
    </source>
</evidence>
<keyword evidence="2" id="KW-1185">Reference proteome</keyword>
<dbReference type="Proteomes" id="UP000199136">
    <property type="component" value="Unassembled WGS sequence"/>
</dbReference>
<protein>
    <submittedName>
        <fullName evidence="1">Competence protein ComGD</fullName>
    </submittedName>
</protein>
<proteinExistence type="predicted"/>